<reference evidence="10" key="2">
    <citation type="submission" date="2021-04" db="EMBL/GenBank/DDBJ databases">
        <authorList>
            <person name="Dong X."/>
        </authorList>
    </citation>
    <scope>NUCLEOTIDE SEQUENCE</scope>
    <source>
        <strain evidence="10">ZWT</strain>
    </source>
</reference>
<keyword evidence="11" id="KW-1185">Reference proteome</keyword>
<keyword evidence="4" id="KW-0949">S-adenosyl-L-methionine</keyword>
<feature type="domain" description="TaqI-like C-terminal specificity" evidence="9">
    <location>
        <begin position="452"/>
        <end position="537"/>
    </location>
</feature>
<evidence type="ECO:0000256" key="2">
    <source>
        <dbReference type="ARBA" id="ARBA00022603"/>
    </source>
</evidence>
<keyword evidence="2 10" id="KW-0489">Methyltransferase</keyword>
<comment type="caution">
    <text evidence="10">The sequence shown here is derived from an EMBL/GenBank/DDBJ whole genome shotgun (WGS) entry which is preliminary data.</text>
</comment>
<evidence type="ECO:0000259" key="9">
    <source>
        <dbReference type="Pfam" id="PF12950"/>
    </source>
</evidence>
<organism evidence="10 11">
    <name type="scientific">Oceanirhabdus seepicola</name>
    <dbReference type="NCBI Taxonomy" id="2828781"/>
    <lineage>
        <taxon>Bacteria</taxon>
        <taxon>Bacillati</taxon>
        <taxon>Bacillota</taxon>
        <taxon>Clostridia</taxon>
        <taxon>Eubacteriales</taxon>
        <taxon>Clostridiaceae</taxon>
        <taxon>Oceanirhabdus</taxon>
    </lineage>
</organism>
<evidence type="ECO:0000259" key="8">
    <source>
        <dbReference type="Pfam" id="PF07669"/>
    </source>
</evidence>
<dbReference type="GO" id="GO:0032259">
    <property type="term" value="P:methylation"/>
    <property type="evidence" value="ECO:0007669"/>
    <property type="project" value="UniProtKB-KW"/>
</dbReference>
<dbReference type="PANTHER" id="PTHR33841:SF6">
    <property type="entry name" value="TYPE II METHYLTRANSFERASE M.HINDII"/>
    <property type="match status" value="1"/>
</dbReference>
<evidence type="ECO:0000313" key="11">
    <source>
        <dbReference type="Proteomes" id="UP001056429"/>
    </source>
</evidence>
<dbReference type="EMBL" id="JAGSOJ010000006">
    <property type="protein sequence ID" value="MCM1992516.1"/>
    <property type="molecule type" value="Genomic_DNA"/>
</dbReference>
<dbReference type="Proteomes" id="UP001056429">
    <property type="component" value="Unassembled WGS sequence"/>
</dbReference>
<evidence type="ECO:0000313" key="10">
    <source>
        <dbReference type="EMBL" id="MCM1992516.1"/>
    </source>
</evidence>
<dbReference type="GO" id="GO:0009007">
    <property type="term" value="F:site-specific DNA-methyltransferase (adenine-specific) activity"/>
    <property type="evidence" value="ECO:0007669"/>
    <property type="project" value="UniProtKB-EC"/>
</dbReference>
<evidence type="ECO:0000256" key="4">
    <source>
        <dbReference type="ARBA" id="ARBA00022691"/>
    </source>
</evidence>
<evidence type="ECO:0000256" key="6">
    <source>
        <dbReference type="ARBA" id="ARBA00023125"/>
    </source>
</evidence>
<dbReference type="PRINTS" id="PR00507">
    <property type="entry name" value="N12N6MTFRASE"/>
</dbReference>
<dbReference type="InterPro" id="IPR002052">
    <property type="entry name" value="DNA_methylase_N6_adenine_CS"/>
</dbReference>
<dbReference type="SUPFAM" id="SSF53335">
    <property type="entry name" value="S-adenosyl-L-methionine-dependent methyltransferases"/>
    <property type="match status" value="1"/>
</dbReference>
<dbReference type="Gene3D" id="3.40.50.150">
    <property type="entry name" value="Vaccinia Virus protein VP39"/>
    <property type="match status" value="1"/>
</dbReference>
<dbReference type="CDD" id="cd02440">
    <property type="entry name" value="AdoMet_MTases"/>
    <property type="match status" value="1"/>
</dbReference>
<dbReference type="GO" id="GO:0009307">
    <property type="term" value="P:DNA restriction-modification system"/>
    <property type="evidence" value="ECO:0007669"/>
    <property type="project" value="UniProtKB-KW"/>
</dbReference>
<dbReference type="PROSITE" id="PS00092">
    <property type="entry name" value="N6_MTASE"/>
    <property type="match status" value="1"/>
</dbReference>
<feature type="domain" description="Type II methyltransferase M.TaqI-like" evidence="8">
    <location>
        <begin position="160"/>
        <end position="265"/>
    </location>
</feature>
<proteinExistence type="predicted"/>
<accession>A0A9J6P8I9</accession>
<keyword evidence="6" id="KW-0238">DNA-binding</keyword>
<dbReference type="PANTHER" id="PTHR33841">
    <property type="entry name" value="DNA METHYLTRANSFERASE YEEA-RELATED"/>
    <property type="match status" value="1"/>
</dbReference>
<gene>
    <name evidence="10" type="ORF">KDK92_22610</name>
</gene>
<dbReference type="Pfam" id="PF12950">
    <property type="entry name" value="TaqI_C"/>
    <property type="match status" value="1"/>
</dbReference>
<reference evidence="10" key="1">
    <citation type="journal article" date="2021" name="mSystems">
        <title>Bacteria and Archaea Synergistically Convert Glycine Betaine to Biogenic Methane in the Formosa Cold Seep of the South China Sea.</title>
        <authorList>
            <person name="Li L."/>
            <person name="Zhang W."/>
            <person name="Zhang S."/>
            <person name="Song L."/>
            <person name="Sun Q."/>
            <person name="Zhang H."/>
            <person name="Xiang H."/>
            <person name="Dong X."/>
        </authorList>
    </citation>
    <scope>NUCLEOTIDE SEQUENCE</scope>
    <source>
        <strain evidence="10">ZWT</strain>
    </source>
</reference>
<dbReference type="InterPro" id="IPR029063">
    <property type="entry name" value="SAM-dependent_MTases_sf"/>
</dbReference>
<evidence type="ECO:0000256" key="5">
    <source>
        <dbReference type="ARBA" id="ARBA00022747"/>
    </source>
</evidence>
<dbReference type="RefSeq" id="WP_250861680.1">
    <property type="nucleotide sequence ID" value="NZ_JAGSOJ010000006.1"/>
</dbReference>
<keyword evidence="3" id="KW-0808">Transferase</keyword>
<sequence>MGFKNDVLETYDSIRGEKTEYFEKIQLIELLKNKYEIKGKIGEFYLKKCVHGNKEKGRVYTPPHIVAYMVKKHVNNLSFNKHKNIKICDPSCGAGNFIFEVIAQLIELFSKGETMKPRCKECVVEYILKNNIIGYDIDEVALAILQMDVYYKYRHFIDKIYNVDYLLNDKEKYDIIIGNPPYIGHKSISKEYRKILKEKYSNIYMNKGDVSYCFLYEALQNTTDKGKIIFITSRYFMESLSGEKLRDELLEVEGYIQITDFYGLRPFKGVGIDPVIINIDKEVKNQSHVSVIKPEIVNGEVDREFTKKLLNAGGYYGEFTVGKERLEKSKWMLINEEQQNIINKINCNSNKTIDEIAEFYQGIITGCDKAFIIHDENTEKIEEYLLRRWIKNSSINKSKIYKSDKCLIYSDIIREKDINEGNVIKHLRKYEDKLKKRRECINGVRRWYELQWGRNIEIFEGEKIIFPYKSASNRFAVDYGSFFSADIYCIKFKDEAYHYERLCSLFNSKLYEFYMKCVCKKLGNDLYEYYPNSLKKIKLLNIFFEKETISDEKIYDYLSLNKEQINIIENSCKY</sequence>
<protein>
    <recommendedName>
        <fullName evidence="1">site-specific DNA-methyltransferase (adenine-specific)</fullName>
        <ecNumber evidence="1">2.1.1.72</ecNumber>
    </recommendedName>
</protein>
<evidence type="ECO:0000256" key="7">
    <source>
        <dbReference type="ARBA" id="ARBA00047942"/>
    </source>
</evidence>
<dbReference type="GO" id="GO:0003677">
    <property type="term" value="F:DNA binding"/>
    <property type="evidence" value="ECO:0007669"/>
    <property type="project" value="UniProtKB-KW"/>
</dbReference>
<evidence type="ECO:0000256" key="1">
    <source>
        <dbReference type="ARBA" id="ARBA00011900"/>
    </source>
</evidence>
<dbReference type="InterPro" id="IPR025931">
    <property type="entry name" value="TaqI_C"/>
</dbReference>
<keyword evidence="5" id="KW-0680">Restriction system</keyword>
<evidence type="ECO:0000256" key="3">
    <source>
        <dbReference type="ARBA" id="ARBA00022679"/>
    </source>
</evidence>
<dbReference type="EC" id="2.1.1.72" evidence="1"/>
<dbReference type="InterPro" id="IPR050953">
    <property type="entry name" value="N4_N6_ade-DNA_methylase"/>
</dbReference>
<comment type="catalytic activity">
    <reaction evidence="7">
        <text>a 2'-deoxyadenosine in DNA + S-adenosyl-L-methionine = an N(6)-methyl-2'-deoxyadenosine in DNA + S-adenosyl-L-homocysteine + H(+)</text>
        <dbReference type="Rhea" id="RHEA:15197"/>
        <dbReference type="Rhea" id="RHEA-COMP:12418"/>
        <dbReference type="Rhea" id="RHEA-COMP:12419"/>
        <dbReference type="ChEBI" id="CHEBI:15378"/>
        <dbReference type="ChEBI" id="CHEBI:57856"/>
        <dbReference type="ChEBI" id="CHEBI:59789"/>
        <dbReference type="ChEBI" id="CHEBI:90615"/>
        <dbReference type="ChEBI" id="CHEBI:90616"/>
        <dbReference type="EC" id="2.1.1.72"/>
    </reaction>
</comment>
<dbReference type="InterPro" id="IPR011639">
    <property type="entry name" value="MethylTrfase_TaqI-like_dom"/>
</dbReference>
<name>A0A9J6P8I9_9CLOT</name>
<dbReference type="Pfam" id="PF07669">
    <property type="entry name" value="Eco57I"/>
    <property type="match status" value="1"/>
</dbReference>
<dbReference type="AlphaFoldDB" id="A0A9J6P8I9"/>